<feature type="compositionally biased region" description="Low complexity" evidence="6">
    <location>
        <begin position="305"/>
        <end position="315"/>
    </location>
</feature>
<accession>A0AA35TYH2</accession>
<organism evidence="9 10">
    <name type="scientific">Geodia barretti</name>
    <name type="common">Barrett's horny sponge</name>
    <dbReference type="NCBI Taxonomy" id="519541"/>
    <lineage>
        <taxon>Eukaryota</taxon>
        <taxon>Metazoa</taxon>
        <taxon>Porifera</taxon>
        <taxon>Demospongiae</taxon>
        <taxon>Heteroscleromorpha</taxon>
        <taxon>Tetractinellida</taxon>
        <taxon>Astrophorina</taxon>
        <taxon>Geodiidae</taxon>
        <taxon>Geodia</taxon>
    </lineage>
</organism>
<evidence type="ECO:0000256" key="4">
    <source>
        <dbReference type="ARBA" id="ARBA00023136"/>
    </source>
</evidence>
<evidence type="ECO:0000256" key="1">
    <source>
        <dbReference type="ARBA" id="ARBA00004141"/>
    </source>
</evidence>
<evidence type="ECO:0000256" key="2">
    <source>
        <dbReference type="ARBA" id="ARBA00022692"/>
    </source>
</evidence>
<evidence type="ECO:0000256" key="5">
    <source>
        <dbReference type="ARBA" id="ARBA00025797"/>
    </source>
</evidence>
<dbReference type="PANTHER" id="PTHR43220:SF18">
    <property type="entry name" value="TRANSMEMBRANE PROTEIN 41B"/>
    <property type="match status" value="1"/>
</dbReference>
<feature type="compositionally biased region" description="Basic and acidic residues" evidence="6">
    <location>
        <begin position="24"/>
        <end position="36"/>
    </location>
</feature>
<feature type="region of interest" description="Disordered" evidence="6">
    <location>
        <begin position="1"/>
        <end position="36"/>
    </location>
</feature>
<feature type="transmembrane region" description="Helical" evidence="7">
    <location>
        <begin position="136"/>
        <end position="155"/>
    </location>
</feature>
<feature type="transmembrane region" description="Helical" evidence="7">
    <location>
        <begin position="97"/>
        <end position="115"/>
    </location>
</feature>
<feature type="region of interest" description="Disordered" evidence="6">
    <location>
        <begin position="305"/>
        <end position="330"/>
    </location>
</feature>
<evidence type="ECO:0000256" key="3">
    <source>
        <dbReference type="ARBA" id="ARBA00022989"/>
    </source>
</evidence>
<feature type="transmembrane region" description="Helical" evidence="7">
    <location>
        <begin position="236"/>
        <end position="253"/>
    </location>
</feature>
<keyword evidence="4 7" id="KW-0472">Membrane</keyword>
<reference evidence="9" key="1">
    <citation type="submission" date="2023-03" db="EMBL/GenBank/DDBJ databases">
        <authorList>
            <person name="Steffen K."/>
            <person name="Cardenas P."/>
        </authorList>
    </citation>
    <scope>NUCLEOTIDE SEQUENCE</scope>
</reference>
<feature type="compositionally biased region" description="Basic and acidic residues" evidence="6">
    <location>
        <begin position="1"/>
        <end position="13"/>
    </location>
</feature>
<evidence type="ECO:0000259" key="8">
    <source>
        <dbReference type="Pfam" id="PF09335"/>
    </source>
</evidence>
<feature type="transmembrane region" description="Helical" evidence="7">
    <location>
        <begin position="210"/>
        <end position="229"/>
    </location>
</feature>
<keyword evidence="3 7" id="KW-1133">Transmembrane helix</keyword>
<keyword evidence="2 7" id="KW-0812">Transmembrane</keyword>
<sequence>MERRRLRVDENTTTREVSSSISLERSDGELEPREHSNHVTRPGLSVAVIFVASVCAVSLVLYNCPDLDEEDSLRLKWPRDLDSVKELARLLSKYKNTHYFTVLSAVFIIYILLVHHYFPQRLNQWRQQIDRHSEDMLWYVFTVSVCVLFCVTLQIDRHSEDMLWYVFTVSIDRHSEDMLWYVFTVSIDRHSEDMLWYVFTVSIDRHSEDMLWYVFTVSVCVLFCVTLQIDRHSEDMLWYVVFLRITPFLPNWFINLASPIVGVRIPPFFWGTFLGVAPPSFFFVRAGTTPLRTDHQHWPRICDLSPSSSRAGRSLSHPRPPQEETGQLQS</sequence>
<gene>
    <name evidence="9" type="ORF">GBAR_LOCUS30561</name>
</gene>
<name>A0AA35TYH2_GEOBA</name>
<comment type="caution">
    <text evidence="9">The sequence shown here is derived from an EMBL/GenBank/DDBJ whole genome shotgun (WGS) entry which is preliminary data.</text>
</comment>
<feature type="transmembrane region" description="Helical" evidence="7">
    <location>
        <begin position="265"/>
        <end position="284"/>
    </location>
</feature>
<evidence type="ECO:0000313" key="9">
    <source>
        <dbReference type="EMBL" id="CAI8056104.1"/>
    </source>
</evidence>
<feature type="transmembrane region" description="Helical" evidence="7">
    <location>
        <begin position="43"/>
        <end position="62"/>
    </location>
</feature>
<evidence type="ECO:0000313" key="10">
    <source>
        <dbReference type="Proteomes" id="UP001174909"/>
    </source>
</evidence>
<evidence type="ECO:0000256" key="6">
    <source>
        <dbReference type="SAM" id="MobiDB-lite"/>
    </source>
</evidence>
<dbReference type="GO" id="GO:0000045">
    <property type="term" value="P:autophagosome assembly"/>
    <property type="evidence" value="ECO:0007669"/>
    <property type="project" value="TreeGrafter"/>
</dbReference>
<keyword evidence="10" id="KW-1185">Reference proteome</keyword>
<evidence type="ECO:0000256" key="7">
    <source>
        <dbReference type="SAM" id="Phobius"/>
    </source>
</evidence>
<dbReference type="Proteomes" id="UP001174909">
    <property type="component" value="Unassembled WGS sequence"/>
</dbReference>
<feature type="domain" description="VTT" evidence="8">
    <location>
        <begin position="234"/>
        <end position="287"/>
    </location>
</feature>
<feature type="compositionally biased region" description="Polar residues" evidence="6">
    <location>
        <begin position="14"/>
        <end position="23"/>
    </location>
</feature>
<dbReference type="InterPro" id="IPR045014">
    <property type="entry name" value="TM41A/B"/>
</dbReference>
<dbReference type="GO" id="GO:0005789">
    <property type="term" value="C:endoplasmic reticulum membrane"/>
    <property type="evidence" value="ECO:0007669"/>
    <property type="project" value="TreeGrafter"/>
</dbReference>
<proteinExistence type="inferred from homology"/>
<comment type="subcellular location">
    <subcellularLocation>
        <location evidence="1">Membrane</location>
        <topology evidence="1">Multi-pass membrane protein</topology>
    </subcellularLocation>
</comment>
<protein>
    <submittedName>
        <fullName evidence="9">Transmembrane protein 41B</fullName>
    </submittedName>
</protein>
<dbReference type="InterPro" id="IPR032816">
    <property type="entry name" value="VTT_dom"/>
</dbReference>
<comment type="similarity">
    <text evidence="5">Belongs to the TMEM41 family.</text>
</comment>
<dbReference type="EMBL" id="CASHTH010004323">
    <property type="protein sequence ID" value="CAI8056104.1"/>
    <property type="molecule type" value="Genomic_DNA"/>
</dbReference>
<dbReference type="PANTHER" id="PTHR43220">
    <property type="match status" value="1"/>
</dbReference>
<dbReference type="AlphaFoldDB" id="A0AA35TYH2"/>
<dbReference type="Pfam" id="PF09335">
    <property type="entry name" value="VTT_dom"/>
    <property type="match status" value="1"/>
</dbReference>